<dbReference type="KEGG" id="bhc:JFL75_04720"/>
<dbReference type="SUPFAM" id="SSF56796">
    <property type="entry name" value="Dehydroquinate synthase-like"/>
    <property type="match status" value="1"/>
</dbReference>
<reference evidence="5" key="1">
    <citation type="submission" date="2021-01" db="EMBL/GenBank/DDBJ databases">
        <title>Description of Breznakiella homolactica.</title>
        <authorList>
            <person name="Song Y."/>
            <person name="Brune A."/>
        </authorList>
    </citation>
    <scope>NUCLEOTIDE SEQUENCE</scope>
    <source>
        <strain evidence="5">RmG30</strain>
    </source>
</reference>
<name>A0A7T7XPX6_9SPIR</name>
<dbReference type="Gene3D" id="3.40.50.1970">
    <property type="match status" value="1"/>
</dbReference>
<dbReference type="InterPro" id="IPR039697">
    <property type="entry name" value="Alcohol_dehydrogenase_Fe"/>
</dbReference>
<evidence type="ECO:0000313" key="6">
    <source>
        <dbReference type="Proteomes" id="UP000595917"/>
    </source>
</evidence>
<dbReference type="Pfam" id="PF00465">
    <property type="entry name" value="Fe-ADH"/>
    <property type="match status" value="1"/>
</dbReference>
<dbReference type="AlphaFoldDB" id="A0A7T7XPX6"/>
<evidence type="ECO:0000256" key="1">
    <source>
        <dbReference type="ARBA" id="ARBA00007358"/>
    </source>
</evidence>
<keyword evidence="2" id="KW-0560">Oxidoreductase</keyword>
<dbReference type="GO" id="GO:0046872">
    <property type="term" value="F:metal ion binding"/>
    <property type="evidence" value="ECO:0007669"/>
    <property type="project" value="InterPro"/>
</dbReference>
<feature type="domain" description="Fe-containing alcohol dehydrogenase-like C-terminal" evidence="4">
    <location>
        <begin position="189"/>
        <end position="381"/>
    </location>
</feature>
<proteinExistence type="inferred from homology"/>
<evidence type="ECO:0000259" key="4">
    <source>
        <dbReference type="Pfam" id="PF25137"/>
    </source>
</evidence>
<sequence length="381" mass="40568">MADISFRLDPEIIIGTDTVNRAGAIAASQGGRALVVTEQVLYEKRSIERLVSVLENSGVEAIVFDEIPSQATADVAEAAAELARGARCTVIIGFGGLKTQSIARLAAMITDSRAQLFDLLDGKNPASNFLPYIAVPTTGRDPFLFSNSFIAVDPRDRSVKLIKAPQGLCVAAIIDGGLSESLSGKFASTTAFDGFCAAVEGYCSTKAHFLSDALLEHAITLYSKIMNSYVENQVFDLVGGSTNAGLLMAMGCAISAPGIGTALAYALNSRFPVAKSWCSTVVLPYVLERFVTARPEKMAKAAALMGEPVEGASVTDAANMAVDSIRRRMGLLKVPARLKEFDLSLDKLVPVAESARNLEFVAYSPRTISTEDAYDILKQAY</sequence>
<accession>A0A7T7XPX6</accession>
<dbReference type="EMBL" id="CP067089">
    <property type="protein sequence ID" value="QQO10228.1"/>
    <property type="molecule type" value="Genomic_DNA"/>
</dbReference>
<evidence type="ECO:0000256" key="2">
    <source>
        <dbReference type="ARBA" id="ARBA00023002"/>
    </source>
</evidence>
<dbReference type="PANTHER" id="PTHR11496:SF102">
    <property type="entry name" value="ALCOHOL DEHYDROGENASE 4"/>
    <property type="match status" value="1"/>
</dbReference>
<protein>
    <submittedName>
        <fullName evidence="5">Iron-containing alcohol dehydrogenase</fullName>
    </submittedName>
</protein>
<evidence type="ECO:0000313" key="5">
    <source>
        <dbReference type="EMBL" id="QQO10228.1"/>
    </source>
</evidence>
<dbReference type="Proteomes" id="UP000595917">
    <property type="component" value="Chromosome"/>
</dbReference>
<dbReference type="InterPro" id="IPR056798">
    <property type="entry name" value="ADH_Fe_C"/>
</dbReference>
<dbReference type="CDD" id="cd14864">
    <property type="entry name" value="Fe-ADH-like"/>
    <property type="match status" value="1"/>
</dbReference>
<keyword evidence="6" id="KW-1185">Reference proteome</keyword>
<organism evidence="5 6">
    <name type="scientific">Breznakiella homolactica</name>
    <dbReference type="NCBI Taxonomy" id="2798577"/>
    <lineage>
        <taxon>Bacteria</taxon>
        <taxon>Pseudomonadati</taxon>
        <taxon>Spirochaetota</taxon>
        <taxon>Spirochaetia</taxon>
        <taxon>Spirochaetales</taxon>
        <taxon>Breznakiellaceae</taxon>
        <taxon>Breznakiella</taxon>
    </lineage>
</organism>
<dbReference type="RefSeq" id="WP_215627532.1">
    <property type="nucleotide sequence ID" value="NZ_CP067089.2"/>
</dbReference>
<comment type="similarity">
    <text evidence="1">Belongs to the iron-containing alcohol dehydrogenase family.</text>
</comment>
<feature type="domain" description="Alcohol dehydrogenase iron-type/glycerol dehydrogenase GldA" evidence="3">
    <location>
        <begin position="11"/>
        <end position="175"/>
    </location>
</feature>
<dbReference type="InterPro" id="IPR001670">
    <property type="entry name" value="ADH_Fe/GldA"/>
</dbReference>
<dbReference type="Gene3D" id="1.20.1090.10">
    <property type="entry name" value="Dehydroquinate synthase-like - alpha domain"/>
    <property type="match status" value="1"/>
</dbReference>
<gene>
    <name evidence="5" type="ORF">JFL75_04720</name>
</gene>
<dbReference type="GO" id="GO:0004022">
    <property type="term" value="F:alcohol dehydrogenase (NAD+) activity"/>
    <property type="evidence" value="ECO:0007669"/>
    <property type="project" value="TreeGrafter"/>
</dbReference>
<dbReference type="Pfam" id="PF25137">
    <property type="entry name" value="ADH_Fe_C"/>
    <property type="match status" value="1"/>
</dbReference>
<dbReference type="PANTHER" id="PTHR11496">
    <property type="entry name" value="ALCOHOL DEHYDROGENASE"/>
    <property type="match status" value="1"/>
</dbReference>
<evidence type="ECO:0000259" key="3">
    <source>
        <dbReference type="Pfam" id="PF00465"/>
    </source>
</evidence>